<dbReference type="InterPro" id="IPR004353">
    <property type="entry name" value="Mon1"/>
</dbReference>
<keyword evidence="5" id="KW-0472">Membrane</keyword>
<feature type="compositionally biased region" description="Polar residues" evidence="6">
    <location>
        <begin position="26"/>
        <end position="37"/>
    </location>
</feature>
<dbReference type="OrthoDB" id="272411at2759"/>
<comment type="subcellular location">
    <subcellularLocation>
        <location evidence="5">Endosome</location>
        <location evidence="5">Multivesicular body membrane</location>
        <topology evidence="5">Peripheral membrane protein</topology>
    </subcellularLocation>
    <subcellularLocation>
        <location evidence="1 5">Prevacuolar compartment membrane</location>
        <topology evidence="1 5">Peripheral membrane protein</topology>
    </subcellularLocation>
    <subcellularLocation>
        <location evidence="5">Vacuole membrane</location>
        <topology evidence="5">Peripheral membrane protein</topology>
    </subcellularLocation>
</comment>
<dbReference type="GO" id="GO:0035658">
    <property type="term" value="C:Mon1-Ccz1 complex"/>
    <property type="evidence" value="ECO:0007669"/>
    <property type="project" value="TreeGrafter"/>
</dbReference>
<evidence type="ECO:0000313" key="10">
    <source>
        <dbReference type="EMBL" id="OJJ50163.1"/>
    </source>
</evidence>
<feature type="region of interest" description="Disordered" evidence="6">
    <location>
        <begin position="1"/>
        <end position="139"/>
    </location>
</feature>
<evidence type="ECO:0000259" key="8">
    <source>
        <dbReference type="Pfam" id="PF19037"/>
    </source>
</evidence>
<feature type="domain" description="FUZ/MON1/HPS1 second Longin" evidence="8">
    <location>
        <begin position="373"/>
        <end position="487"/>
    </location>
</feature>
<evidence type="ECO:0000259" key="9">
    <source>
        <dbReference type="Pfam" id="PF19038"/>
    </source>
</evidence>
<dbReference type="GeneID" id="34609508"/>
<comment type="function">
    <text evidence="4">In complex with CCZ1, is required for multiple vacuole delivery pathways including the cytoplasm to vacuole transport (Cvt), autophagy, pexophagy and endocytosis. The MON1-CCZ1 complex acts at the fusion of vesicles with the vacuole, through its regulation of the SNARE complex during the coordinated priming and docking stages of fusion, and particularly at the stage of tethering/docking.</text>
</comment>
<keyword evidence="5" id="KW-0653">Protein transport</keyword>
<dbReference type="Pfam" id="PF19036">
    <property type="entry name" value="Fuz_longin_1"/>
    <property type="match status" value="1"/>
</dbReference>
<protein>
    <recommendedName>
        <fullName evidence="2 5">Vacuolar fusion protein MON1</fullName>
    </recommendedName>
</protein>
<dbReference type="InterPro" id="IPR043971">
    <property type="entry name" value="FUZ/MON1/HPS1_longin_2"/>
</dbReference>
<dbReference type="GO" id="GO:0016192">
    <property type="term" value="P:vesicle-mediated transport"/>
    <property type="evidence" value="ECO:0007669"/>
    <property type="project" value="InterPro"/>
</dbReference>
<dbReference type="AlphaFoldDB" id="A0A1L9SSR3"/>
<comment type="function">
    <text evidence="5">Required for multiple vacuole delivery pathways including the cytoplasm to vacuole transport (Cvt), autophagy, pexophagy and endocytosis.</text>
</comment>
<feature type="compositionally biased region" description="Basic and acidic residues" evidence="6">
    <location>
        <begin position="1"/>
        <end position="23"/>
    </location>
</feature>
<evidence type="ECO:0000256" key="6">
    <source>
        <dbReference type="SAM" id="MobiDB-lite"/>
    </source>
</evidence>
<keyword evidence="11" id="KW-1185">Reference proteome</keyword>
<dbReference type="PANTHER" id="PTHR13027">
    <property type="entry name" value="SAND PROTEIN-RELATED"/>
    <property type="match status" value="1"/>
</dbReference>
<dbReference type="STRING" id="1073090.A0A1L9SSR3"/>
<evidence type="ECO:0000256" key="4">
    <source>
        <dbReference type="ARBA" id="ARBA00043892"/>
    </source>
</evidence>
<dbReference type="GO" id="GO:0000329">
    <property type="term" value="C:fungal-type vacuole membrane"/>
    <property type="evidence" value="ECO:0007669"/>
    <property type="project" value="TreeGrafter"/>
</dbReference>
<feature type="compositionally biased region" description="Pro residues" evidence="6">
    <location>
        <begin position="41"/>
        <end position="50"/>
    </location>
</feature>
<feature type="domain" description="FUZ/MON1/HPS1 third Longin" evidence="9">
    <location>
        <begin position="519"/>
        <end position="618"/>
    </location>
</feature>
<dbReference type="RefSeq" id="XP_022584673.1">
    <property type="nucleotide sequence ID" value="XM_022723043.1"/>
</dbReference>
<dbReference type="PRINTS" id="PR01546">
    <property type="entry name" value="YEAST73DUF"/>
</dbReference>
<proteinExistence type="inferred from homology"/>
<accession>A0A1L9SSR3</accession>
<dbReference type="VEuPathDB" id="FungiDB:ASPZODRAFT_13253"/>
<dbReference type="Pfam" id="PF19038">
    <property type="entry name" value="Fuz_longin_3"/>
    <property type="match status" value="1"/>
</dbReference>
<keyword evidence="3 5" id="KW-0967">Endosome</keyword>
<evidence type="ECO:0000256" key="3">
    <source>
        <dbReference type="ARBA" id="ARBA00022753"/>
    </source>
</evidence>
<dbReference type="PANTHER" id="PTHR13027:SF7">
    <property type="entry name" value="VACUOLAR FUSION PROTEIN MON1 HOMOLOG"/>
    <property type="match status" value="1"/>
</dbReference>
<feature type="compositionally biased region" description="Polar residues" evidence="6">
    <location>
        <begin position="76"/>
        <end position="93"/>
    </location>
</feature>
<feature type="domain" description="FUZ/MON1/HPS1 first Longin" evidence="7">
    <location>
        <begin position="212"/>
        <end position="334"/>
    </location>
</feature>
<dbReference type="GO" id="GO:0032585">
    <property type="term" value="C:multivesicular body membrane"/>
    <property type="evidence" value="ECO:0007669"/>
    <property type="project" value="UniProtKB-SubCell"/>
</dbReference>
<evidence type="ECO:0000256" key="5">
    <source>
        <dbReference type="RuleBase" id="RU367048"/>
    </source>
</evidence>
<name>A0A1L9SSR3_9EURO</name>
<evidence type="ECO:0000313" key="11">
    <source>
        <dbReference type="Proteomes" id="UP000184188"/>
    </source>
</evidence>
<dbReference type="GO" id="GO:0006623">
    <property type="term" value="P:protein targeting to vacuole"/>
    <property type="evidence" value="ECO:0007669"/>
    <property type="project" value="UniProtKB-UniRule"/>
</dbReference>
<dbReference type="GO" id="GO:0006914">
    <property type="term" value="P:autophagy"/>
    <property type="evidence" value="ECO:0007669"/>
    <property type="project" value="UniProtKB-UniRule"/>
</dbReference>
<dbReference type="InterPro" id="IPR043970">
    <property type="entry name" value="FUZ/MON1/HPS1_longin_3"/>
</dbReference>
<keyword evidence="5" id="KW-0072">Autophagy</keyword>
<comment type="similarity">
    <text evidence="5">Belongs to the MON1/SAND family.</text>
</comment>
<feature type="compositionally biased region" description="Polar residues" evidence="6">
    <location>
        <begin position="117"/>
        <end position="126"/>
    </location>
</feature>
<evidence type="ECO:0000256" key="2">
    <source>
        <dbReference type="ARBA" id="ARBA00018132"/>
    </source>
</evidence>
<dbReference type="InterPro" id="IPR043972">
    <property type="entry name" value="FUZ/MON1/HPS1_longin_1"/>
</dbReference>
<sequence length="629" mass="68635">MDPPNDDHGTPELSEELRDRSSSERQSPAPTSRNRSVSPEGPRPPLPPRPDSLNLLADESASARAAGSAVPENLQGKATTAVSLTEISSQPNTDGVREVSAGAGLRSLPESLRVKASLSQPSSSRVSEAGDSASIRSFAPGSEAGQVEDLFGDFSGTEAGSQRSDAASLLEFPGLRDDSVDQFLREFDPVGELNEDGSNEDIILARWKAKRKHYLILSAAGKPIWTRHGEGGLISSYIGIIQTIISFYEGSDDHLQSFSAGDTKFVVVTRGPLHLVAISRMLESESQLKLQLEALYMQILSTLTLPSLTHLFSIRPSTDLKRPLQGSETLLSTLADSFTKGSPSTLLSALECLRIRKAHRQAINNALMKTRVKSLLYGLVVAGGRLVSVVRPKKHSLHPGDLQLLFNMIFEAEGVKAGGGESWIPVCLPGFNSSGYLYMYVSFLDLRSETATIADEAATKEDSVAIILISADKESFFELQEMRNAFVEQMEKNESIKIIKAAIEKGRPIVGDIVPGIPLHHFIYKSRANVQFTASSYEPEFSEVSKRQRLMSVYNNLHAGVHSKHTHIKIHHCASQFASSFAWVTPLFEFYCVSGPSASRNALAQSASKIVQWVQREEERLFIIGGAIF</sequence>
<keyword evidence="5" id="KW-0926">Vacuole</keyword>
<reference evidence="11" key="1">
    <citation type="journal article" date="2017" name="Genome Biol.">
        <title>Comparative genomics reveals high biological diversity and specific adaptations in the industrially and medically important fungal genus Aspergillus.</title>
        <authorList>
            <person name="de Vries R.P."/>
            <person name="Riley R."/>
            <person name="Wiebenga A."/>
            <person name="Aguilar-Osorio G."/>
            <person name="Amillis S."/>
            <person name="Uchima C.A."/>
            <person name="Anderluh G."/>
            <person name="Asadollahi M."/>
            <person name="Askin M."/>
            <person name="Barry K."/>
            <person name="Battaglia E."/>
            <person name="Bayram O."/>
            <person name="Benocci T."/>
            <person name="Braus-Stromeyer S.A."/>
            <person name="Caldana C."/>
            <person name="Canovas D."/>
            <person name="Cerqueira G.C."/>
            <person name="Chen F."/>
            <person name="Chen W."/>
            <person name="Choi C."/>
            <person name="Clum A."/>
            <person name="Dos Santos R.A."/>
            <person name="Damasio A.R."/>
            <person name="Diallinas G."/>
            <person name="Emri T."/>
            <person name="Fekete E."/>
            <person name="Flipphi M."/>
            <person name="Freyberg S."/>
            <person name="Gallo A."/>
            <person name="Gournas C."/>
            <person name="Habgood R."/>
            <person name="Hainaut M."/>
            <person name="Harispe M.L."/>
            <person name="Henrissat B."/>
            <person name="Hilden K.S."/>
            <person name="Hope R."/>
            <person name="Hossain A."/>
            <person name="Karabika E."/>
            <person name="Karaffa L."/>
            <person name="Karanyi Z."/>
            <person name="Krasevec N."/>
            <person name="Kuo A."/>
            <person name="Kusch H."/>
            <person name="LaButti K."/>
            <person name="Lagendijk E.L."/>
            <person name="Lapidus A."/>
            <person name="Levasseur A."/>
            <person name="Lindquist E."/>
            <person name="Lipzen A."/>
            <person name="Logrieco A.F."/>
            <person name="MacCabe A."/>
            <person name="Maekelae M.R."/>
            <person name="Malavazi I."/>
            <person name="Melin P."/>
            <person name="Meyer V."/>
            <person name="Mielnichuk N."/>
            <person name="Miskei M."/>
            <person name="Molnar A.P."/>
            <person name="Mule G."/>
            <person name="Ngan C.Y."/>
            <person name="Orejas M."/>
            <person name="Orosz E."/>
            <person name="Ouedraogo J.P."/>
            <person name="Overkamp K.M."/>
            <person name="Park H.-S."/>
            <person name="Perrone G."/>
            <person name="Piumi F."/>
            <person name="Punt P.J."/>
            <person name="Ram A.F."/>
            <person name="Ramon A."/>
            <person name="Rauscher S."/>
            <person name="Record E."/>
            <person name="Riano-Pachon D.M."/>
            <person name="Robert V."/>
            <person name="Roehrig J."/>
            <person name="Ruller R."/>
            <person name="Salamov A."/>
            <person name="Salih N.S."/>
            <person name="Samson R.A."/>
            <person name="Sandor E."/>
            <person name="Sanguinetti M."/>
            <person name="Schuetze T."/>
            <person name="Sepcic K."/>
            <person name="Shelest E."/>
            <person name="Sherlock G."/>
            <person name="Sophianopoulou V."/>
            <person name="Squina F.M."/>
            <person name="Sun H."/>
            <person name="Susca A."/>
            <person name="Todd R.B."/>
            <person name="Tsang A."/>
            <person name="Unkles S.E."/>
            <person name="van de Wiele N."/>
            <person name="van Rossen-Uffink D."/>
            <person name="Oliveira J.V."/>
            <person name="Vesth T.C."/>
            <person name="Visser J."/>
            <person name="Yu J.-H."/>
            <person name="Zhou M."/>
            <person name="Andersen M.R."/>
            <person name="Archer D.B."/>
            <person name="Baker S.E."/>
            <person name="Benoit I."/>
            <person name="Brakhage A.A."/>
            <person name="Braus G.H."/>
            <person name="Fischer R."/>
            <person name="Frisvad J.C."/>
            <person name="Goldman G.H."/>
            <person name="Houbraken J."/>
            <person name="Oakley B."/>
            <person name="Pocsi I."/>
            <person name="Scazzocchio C."/>
            <person name="Seiboth B."/>
            <person name="vanKuyk P.A."/>
            <person name="Wortman J."/>
            <person name="Dyer P.S."/>
            <person name="Grigoriev I.V."/>
        </authorList>
    </citation>
    <scope>NUCLEOTIDE SEQUENCE [LARGE SCALE GENOMIC DNA]</scope>
    <source>
        <strain evidence="11">CBS 506.65</strain>
    </source>
</reference>
<evidence type="ECO:0000256" key="1">
    <source>
        <dbReference type="ARBA" id="ARBA00004380"/>
    </source>
</evidence>
<dbReference type="EMBL" id="KV878337">
    <property type="protein sequence ID" value="OJJ50163.1"/>
    <property type="molecule type" value="Genomic_DNA"/>
</dbReference>
<keyword evidence="5" id="KW-0813">Transport</keyword>
<organism evidence="10 11">
    <name type="scientific">Penicilliopsis zonata CBS 506.65</name>
    <dbReference type="NCBI Taxonomy" id="1073090"/>
    <lineage>
        <taxon>Eukaryota</taxon>
        <taxon>Fungi</taxon>
        <taxon>Dikarya</taxon>
        <taxon>Ascomycota</taxon>
        <taxon>Pezizomycotina</taxon>
        <taxon>Eurotiomycetes</taxon>
        <taxon>Eurotiomycetidae</taxon>
        <taxon>Eurotiales</taxon>
        <taxon>Aspergillaceae</taxon>
        <taxon>Penicilliopsis</taxon>
    </lineage>
</organism>
<gene>
    <name evidence="10" type="ORF">ASPZODRAFT_13253</name>
</gene>
<evidence type="ECO:0000259" key="7">
    <source>
        <dbReference type="Pfam" id="PF19036"/>
    </source>
</evidence>
<dbReference type="Pfam" id="PF19037">
    <property type="entry name" value="Fuz_longin_2"/>
    <property type="match status" value="1"/>
</dbReference>
<dbReference type="Proteomes" id="UP000184188">
    <property type="component" value="Unassembled WGS sequence"/>
</dbReference>